<dbReference type="Proteomes" id="UP001162640">
    <property type="component" value="Unassembled WGS sequence"/>
</dbReference>
<comment type="caution">
    <text evidence="1">The sequence shown here is derived from an EMBL/GenBank/DDBJ whole genome shotgun (WGS) entry which is preliminary data.</text>
</comment>
<protein>
    <submittedName>
        <fullName evidence="1">Uncharacterized protein</fullName>
    </submittedName>
</protein>
<evidence type="ECO:0000313" key="2">
    <source>
        <dbReference type="Proteomes" id="UP001162640"/>
    </source>
</evidence>
<organism evidence="1 2">
    <name type="scientific">Triparma laevis f. inornata</name>
    <dbReference type="NCBI Taxonomy" id="1714386"/>
    <lineage>
        <taxon>Eukaryota</taxon>
        <taxon>Sar</taxon>
        <taxon>Stramenopiles</taxon>
        <taxon>Ochrophyta</taxon>
        <taxon>Bolidophyceae</taxon>
        <taxon>Parmales</taxon>
        <taxon>Triparmaceae</taxon>
        <taxon>Triparma</taxon>
    </lineage>
</organism>
<gene>
    <name evidence="1" type="ORF">TL16_g01002</name>
</gene>
<name>A0A9W6ZJE9_9STRA</name>
<evidence type="ECO:0000313" key="1">
    <source>
        <dbReference type="EMBL" id="GMH51390.1"/>
    </source>
</evidence>
<reference evidence="2" key="1">
    <citation type="journal article" date="2023" name="Commun. Biol.">
        <title>Genome analysis of Parmales, the sister group of diatoms, reveals the evolutionary specialization of diatoms from phago-mixotrophs to photoautotrophs.</title>
        <authorList>
            <person name="Ban H."/>
            <person name="Sato S."/>
            <person name="Yoshikawa S."/>
            <person name="Yamada K."/>
            <person name="Nakamura Y."/>
            <person name="Ichinomiya M."/>
            <person name="Sato N."/>
            <person name="Blanc-Mathieu R."/>
            <person name="Endo H."/>
            <person name="Kuwata A."/>
            <person name="Ogata H."/>
        </authorList>
    </citation>
    <scope>NUCLEOTIDE SEQUENCE [LARGE SCALE GENOMIC DNA]</scope>
</reference>
<sequence length="276" mass="30246">MDNAASRRDFSTIAASALVGMTLRPLPAFAANQKGCLPGTNPASGYTVGVFEHATPDFKKWHKVIDGFGKDFPFSVIPPECKSIREVFVKTKTPEGGDSIMAFLVFENSGLKAVTDFFDEKKSPIITQGKKEGWITGKWHANYYTPSLFRGKEIGPPPPLKKGNGVIYGGHGYAGKFQEWADLFGAPDFDKFHNSFNIFASAGGSSIGKISNDVTEKSGIGVLHFTDSFADAKRFEAEFSKLWPTLDKKKFTDPYRLTVGEVMYASDDFIKAGIKV</sequence>
<dbReference type="EMBL" id="BLQM01000020">
    <property type="protein sequence ID" value="GMH51390.1"/>
    <property type="molecule type" value="Genomic_DNA"/>
</dbReference>
<proteinExistence type="predicted"/>
<dbReference type="AlphaFoldDB" id="A0A9W6ZJE9"/>
<accession>A0A9W6ZJE9</accession>